<accession>A0ABU8XRL2</accession>
<dbReference type="InterPro" id="IPR029063">
    <property type="entry name" value="SAM-dependent_MTases_sf"/>
</dbReference>
<feature type="domain" description="Methyltransferase FkbM" evidence="1">
    <location>
        <begin position="61"/>
        <end position="205"/>
    </location>
</feature>
<dbReference type="NCBIfam" id="TIGR01444">
    <property type="entry name" value="fkbM_fam"/>
    <property type="match status" value="1"/>
</dbReference>
<dbReference type="GO" id="GO:0032259">
    <property type="term" value="P:methylation"/>
    <property type="evidence" value="ECO:0007669"/>
    <property type="project" value="UniProtKB-KW"/>
</dbReference>
<gene>
    <name evidence="2" type="ORF">U1T56_07840</name>
</gene>
<dbReference type="PANTHER" id="PTHR32026:SF10">
    <property type="entry name" value="METHYLTRANSFERASE-LIKE PROTEIN 24-RELATED"/>
    <property type="match status" value="1"/>
</dbReference>
<dbReference type="InterPro" id="IPR006342">
    <property type="entry name" value="FkbM_mtfrase"/>
</dbReference>
<dbReference type="Proteomes" id="UP001375743">
    <property type="component" value="Unassembled WGS sequence"/>
</dbReference>
<sequence length="223" mass="24657">MRKLMRLDPWLWIDDVSNKVHLGSTYGGWAVLPDRLNSNSIVLSVGIGTDISFDLAMIERFGCRIHGYDPTPFSIAWLAEQSLPAKFVTHKVGLAAADGTIDLQPPACDGHVSFHTAYGASNGTEGSISVPVRRLGSLLKELGTSHCDLLKMDIEGAEYDVCEDIVAHGPRPSQLLVEFHHRLYGFSVVMTEATIKKLRSVGYRVFWISETGREFGLALDRDR</sequence>
<evidence type="ECO:0000259" key="1">
    <source>
        <dbReference type="Pfam" id="PF05050"/>
    </source>
</evidence>
<reference evidence="2 3" key="1">
    <citation type="submission" date="2024-01" db="EMBL/GenBank/DDBJ databases">
        <title>Multi-omics insights into the function and evolution of sodium benzoate biodegradation pathways in Benzoatithermus flavus gen. nov., sp. nov. from hot spring.</title>
        <authorList>
            <person name="Hu C.-J."/>
            <person name="Li W.-J."/>
        </authorList>
    </citation>
    <scope>NUCLEOTIDE SEQUENCE [LARGE SCALE GENOMIC DNA]</scope>
    <source>
        <strain evidence="2 3">SYSU G07066</strain>
    </source>
</reference>
<dbReference type="Gene3D" id="3.40.50.150">
    <property type="entry name" value="Vaccinia Virus protein VP39"/>
    <property type="match status" value="1"/>
</dbReference>
<organism evidence="2 3">
    <name type="scientific">Benzoatithermus flavus</name>
    <dbReference type="NCBI Taxonomy" id="3108223"/>
    <lineage>
        <taxon>Bacteria</taxon>
        <taxon>Pseudomonadati</taxon>
        <taxon>Pseudomonadota</taxon>
        <taxon>Alphaproteobacteria</taxon>
        <taxon>Geminicoccales</taxon>
        <taxon>Geminicoccaceae</taxon>
        <taxon>Benzoatithermus</taxon>
    </lineage>
</organism>
<dbReference type="GO" id="GO:0008168">
    <property type="term" value="F:methyltransferase activity"/>
    <property type="evidence" value="ECO:0007669"/>
    <property type="project" value="UniProtKB-KW"/>
</dbReference>
<evidence type="ECO:0000313" key="3">
    <source>
        <dbReference type="Proteomes" id="UP001375743"/>
    </source>
</evidence>
<name>A0ABU8XRL2_9PROT</name>
<evidence type="ECO:0000313" key="2">
    <source>
        <dbReference type="EMBL" id="MEK0083058.1"/>
    </source>
</evidence>
<comment type="caution">
    <text evidence="2">The sequence shown here is derived from an EMBL/GenBank/DDBJ whole genome shotgun (WGS) entry which is preliminary data.</text>
</comment>
<keyword evidence="2" id="KW-0808">Transferase</keyword>
<protein>
    <submittedName>
        <fullName evidence="2">FkbM family methyltransferase</fullName>
    </submittedName>
</protein>
<keyword evidence="2" id="KW-0489">Methyltransferase</keyword>
<keyword evidence="3" id="KW-1185">Reference proteome</keyword>
<dbReference type="EMBL" id="JBBLZC010000006">
    <property type="protein sequence ID" value="MEK0083058.1"/>
    <property type="molecule type" value="Genomic_DNA"/>
</dbReference>
<dbReference type="SUPFAM" id="SSF53335">
    <property type="entry name" value="S-adenosyl-L-methionine-dependent methyltransferases"/>
    <property type="match status" value="1"/>
</dbReference>
<dbReference type="Pfam" id="PF05050">
    <property type="entry name" value="Methyltransf_21"/>
    <property type="match status" value="1"/>
</dbReference>
<proteinExistence type="predicted"/>
<dbReference type="RefSeq" id="WP_418158906.1">
    <property type="nucleotide sequence ID" value="NZ_JBBLZC010000006.1"/>
</dbReference>
<dbReference type="PANTHER" id="PTHR32026">
    <property type="entry name" value="METHYLTRANSFERASE-LIKE PROTEIN 24"/>
    <property type="match status" value="1"/>
</dbReference>
<dbReference type="InterPro" id="IPR026913">
    <property type="entry name" value="METTL24"/>
</dbReference>